<dbReference type="Pfam" id="PF10675">
    <property type="entry name" value="DUF2489"/>
    <property type="match status" value="1"/>
</dbReference>
<protein>
    <recommendedName>
        <fullName evidence="1">DUF2489 domain-containing protein</fullName>
    </recommendedName>
</protein>
<sequence length="112" mass="12449">MNDGEVLARRQIVALAEAMLAGKLSFLEGVVQVVDIKRRLSGIADEDPDFHVFLVIESETDHLPHEAQRPLWSATALDALEAEFLRTEEWAKCFAEQACKNLIARFTPSIGA</sequence>
<reference evidence="2" key="1">
    <citation type="submission" date="2017-05" db="EMBL/GenBank/DDBJ databases">
        <title>Complete and WGS of Bordetella genogroups.</title>
        <authorList>
            <person name="Spilker T."/>
            <person name="Lipuma J."/>
        </authorList>
    </citation>
    <scope>NUCLEOTIDE SEQUENCE</scope>
    <source>
        <strain evidence="2">AU21707</strain>
    </source>
</reference>
<dbReference type="InterPro" id="IPR019617">
    <property type="entry name" value="DUF2489"/>
</dbReference>
<gene>
    <name evidence="2" type="ORF">CAL26_15900</name>
</gene>
<dbReference type="Proteomes" id="UP000216857">
    <property type="component" value="Unassembled WGS sequence"/>
</dbReference>
<dbReference type="RefSeq" id="WP_094847809.1">
    <property type="nucleotide sequence ID" value="NZ_NEVJ01000003.1"/>
</dbReference>
<evidence type="ECO:0000259" key="1">
    <source>
        <dbReference type="Pfam" id="PF10675"/>
    </source>
</evidence>
<comment type="caution">
    <text evidence="2">The sequence shown here is derived from an EMBL/GenBank/DDBJ whole genome shotgun (WGS) entry which is preliminary data.</text>
</comment>
<evidence type="ECO:0000313" key="3">
    <source>
        <dbReference type="Proteomes" id="UP000216857"/>
    </source>
</evidence>
<dbReference type="EMBL" id="NEVJ01000003">
    <property type="protein sequence ID" value="OZI19136.1"/>
    <property type="molecule type" value="Genomic_DNA"/>
</dbReference>
<dbReference type="OrthoDB" id="8777745at2"/>
<feature type="domain" description="DUF2489" evidence="1">
    <location>
        <begin position="10"/>
        <end position="102"/>
    </location>
</feature>
<keyword evidence="3" id="KW-1185">Reference proteome</keyword>
<name>A0A261R2B3_9BORD</name>
<proteinExistence type="predicted"/>
<dbReference type="AlphaFoldDB" id="A0A261R2B3"/>
<accession>A0A261R2B3</accession>
<organism evidence="2 3">
    <name type="scientific">Bordetella genomosp. 9</name>
    <dbReference type="NCBI Taxonomy" id="1416803"/>
    <lineage>
        <taxon>Bacteria</taxon>
        <taxon>Pseudomonadati</taxon>
        <taxon>Pseudomonadota</taxon>
        <taxon>Betaproteobacteria</taxon>
        <taxon>Burkholderiales</taxon>
        <taxon>Alcaligenaceae</taxon>
        <taxon>Bordetella</taxon>
    </lineage>
</organism>
<evidence type="ECO:0000313" key="2">
    <source>
        <dbReference type="EMBL" id="OZI19136.1"/>
    </source>
</evidence>